<evidence type="ECO:0000313" key="4">
    <source>
        <dbReference type="EMBL" id="TGU72658.1"/>
    </source>
</evidence>
<dbReference type="NCBIfam" id="TIGR00229">
    <property type="entry name" value="sensory_box"/>
    <property type="match status" value="1"/>
</dbReference>
<dbReference type="InterPro" id="IPR000014">
    <property type="entry name" value="PAS"/>
</dbReference>
<feature type="domain" description="GGDEF" evidence="3">
    <location>
        <begin position="170"/>
        <end position="300"/>
    </location>
</feature>
<reference evidence="4 5" key="1">
    <citation type="submission" date="2019-04" db="EMBL/GenBank/DDBJ databases">
        <title>Geobacter oryzae sp. nov., ferric-reducing bacteria isolated from paddy soil.</title>
        <authorList>
            <person name="Xu Z."/>
            <person name="Masuda Y."/>
            <person name="Itoh H."/>
            <person name="Senoo K."/>
        </authorList>
    </citation>
    <scope>NUCLEOTIDE SEQUENCE [LARGE SCALE GENOMIC DNA]</scope>
    <source>
        <strain evidence="4 5">Red111</strain>
    </source>
</reference>
<feature type="domain" description="PAS" evidence="1">
    <location>
        <begin position="4"/>
        <end position="49"/>
    </location>
</feature>
<dbReference type="NCBIfam" id="TIGR00254">
    <property type="entry name" value="GGDEF"/>
    <property type="match status" value="1"/>
</dbReference>
<protein>
    <submittedName>
        <fullName evidence="4">Diguanylate cyclase</fullName>
    </submittedName>
</protein>
<dbReference type="SUPFAM" id="SSF55785">
    <property type="entry name" value="PYP-like sensor domain (PAS domain)"/>
    <property type="match status" value="1"/>
</dbReference>
<dbReference type="InterPro" id="IPR043128">
    <property type="entry name" value="Rev_trsase/Diguanyl_cyclase"/>
</dbReference>
<comment type="caution">
    <text evidence="4">The sequence shown here is derived from an EMBL/GenBank/DDBJ whole genome shotgun (WGS) entry which is preliminary data.</text>
</comment>
<evidence type="ECO:0000259" key="1">
    <source>
        <dbReference type="PROSITE" id="PS50112"/>
    </source>
</evidence>
<dbReference type="PROSITE" id="PS50112">
    <property type="entry name" value="PAS"/>
    <property type="match status" value="1"/>
</dbReference>
<dbReference type="InterPro" id="IPR052163">
    <property type="entry name" value="DGC-Regulatory_Protein"/>
</dbReference>
<dbReference type="PROSITE" id="PS50113">
    <property type="entry name" value="PAC"/>
    <property type="match status" value="1"/>
</dbReference>
<evidence type="ECO:0000259" key="3">
    <source>
        <dbReference type="PROSITE" id="PS50887"/>
    </source>
</evidence>
<accession>A0A4S1CGF3</accession>
<dbReference type="CDD" id="cd01949">
    <property type="entry name" value="GGDEF"/>
    <property type="match status" value="1"/>
</dbReference>
<gene>
    <name evidence="4" type="ORF">E4633_10185</name>
</gene>
<dbReference type="AlphaFoldDB" id="A0A4S1CGF3"/>
<dbReference type="CDD" id="cd00130">
    <property type="entry name" value="PAS"/>
    <property type="match status" value="1"/>
</dbReference>
<dbReference type="InterPro" id="IPR035965">
    <property type="entry name" value="PAS-like_dom_sf"/>
</dbReference>
<dbReference type="PANTHER" id="PTHR46663:SF4">
    <property type="entry name" value="DIGUANYLATE CYCLASE DGCT-RELATED"/>
    <property type="match status" value="1"/>
</dbReference>
<dbReference type="PROSITE" id="PS50887">
    <property type="entry name" value="GGDEF"/>
    <property type="match status" value="1"/>
</dbReference>
<dbReference type="InterPro" id="IPR000700">
    <property type="entry name" value="PAS-assoc_C"/>
</dbReference>
<dbReference type="Gene3D" id="3.30.450.20">
    <property type="entry name" value="PAS domain"/>
    <property type="match status" value="1"/>
</dbReference>
<evidence type="ECO:0000313" key="5">
    <source>
        <dbReference type="Proteomes" id="UP000306416"/>
    </source>
</evidence>
<feature type="domain" description="PAC" evidence="2">
    <location>
        <begin position="81"/>
        <end position="135"/>
    </location>
</feature>
<name>A0A4S1CGF3_9BACT</name>
<evidence type="ECO:0000259" key="2">
    <source>
        <dbReference type="PROSITE" id="PS50113"/>
    </source>
</evidence>
<dbReference type="InterPro" id="IPR000160">
    <property type="entry name" value="GGDEF_dom"/>
</dbReference>
<organism evidence="4 5">
    <name type="scientific">Geomonas terrae</name>
    <dbReference type="NCBI Taxonomy" id="2562681"/>
    <lineage>
        <taxon>Bacteria</taxon>
        <taxon>Pseudomonadati</taxon>
        <taxon>Thermodesulfobacteriota</taxon>
        <taxon>Desulfuromonadia</taxon>
        <taxon>Geobacterales</taxon>
        <taxon>Geobacteraceae</taxon>
        <taxon>Geomonas</taxon>
    </lineage>
</organism>
<dbReference type="FunFam" id="3.30.70.270:FF:000001">
    <property type="entry name" value="Diguanylate cyclase domain protein"/>
    <property type="match status" value="1"/>
</dbReference>
<dbReference type="GO" id="GO:0003824">
    <property type="term" value="F:catalytic activity"/>
    <property type="evidence" value="ECO:0007669"/>
    <property type="project" value="UniProtKB-ARBA"/>
</dbReference>
<sequence>MHLSSASYLKIIEELRDGLYIVDMNRKIVFWNHAAERISGYGADEVVGKPCADNILCHVDDIGLNLCCSECPLATTIESGTPHEARVFLHHKNGHRLPVLVRVVPLTDDDGKVIGGVEMFSDDSFTAANEMRLQELEKLALLDGLTQLANRRYLDRELEARLEELNRYDIPFGVLFMDLDDFKCINDRYGHDTGDRVLQFVAGTLSANSRPFDLYGRWGGEEFVGIVRNVTAANLKHMGQRLRKLVEKSFLLVDDVHLRVTISIGATMALKTDTLHTLLQRSDSLMYQSKTAGKNRLSIG</sequence>
<proteinExistence type="predicted"/>
<dbReference type="Proteomes" id="UP000306416">
    <property type="component" value="Unassembled WGS sequence"/>
</dbReference>
<dbReference type="PANTHER" id="PTHR46663">
    <property type="entry name" value="DIGUANYLATE CYCLASE DGCT-RELATED"/>
    <property type="match status" value="1"/>
</dbReference>
<keyword evidence="5" id="KW-1185">Reference proteome</keyword>
<dbReference type="RefSeq" id="WP_135870133.1">
    <property type="nucleotide sequence ID" value="NZ_SRSC01000002.1"/>
</dbReference>
<dbReference type="EMBL" id="SRSC01000002">
    <property type="protein sequence ID" value="TGU72658.1"/>
    <property type="molecule type" value="Genomic_DNA"/>
</dbReference>
<dbReference type="SMART" id="SM00091">
    <property type="entry name" value="PAS"/>
    <property type="match status" value="1"/>
</dbReference>
<dbReference type="Gene3D" id="3.30.70.270">
    <property type="match status" value="1"/>
</dbReference>
<dbReference type="SUPFAM" id="SSF55073">
    <property type="entry name" value="Nucleotide cyclase"/>
    <property type="match status" value="1"/>
</dbReference>
<dbReference type="Pfam" id="PF00990">
    <property type="entry name" value="GGDEF"/>
    <property type="match status" value="1"/>
</dbReference>
<dbReference type="InterPro" id="IPR029787">
    <property type="entry name" value="Nucleotide_cyclase"/>
</dbReference>
<dbReference type="SMART" id="SM00267">
    <property type="entry name" value="GGDEF"/>
    <property type="match status" value="1"/>
</dbReference>
<dbReference type="Pfam" id="PF13426">
    <property type="entry name" value="PAS_9"/>
    <property type="match status" value="1"/>
</dbReference>